<keyword evidence="5" id="KW-1185">Reference proteome</keyword>
<feature type="domain" description="GIY-YIG" evidence="3">
    <location>
        <begin position="1"/>
        <end position="88"/>
    </location>
</feature>
<dbReference type="SUPFAM" id="SSF82771">
    <property type="entry name" value="GIY-YIG endonuclease"/>
    <property type="match status" value="1"/>
</dbReference>
<dbReference type="STRING" id="658196.A0A397SYI0"/>
<keyword evidence="1" id="KW-0863">Zinc-finger</keyword>
<dbReference type="OrthoDB" id="3863715at2759"/>
<dbReference type="Pfam" id="PF00098">
    <property type="entry name" value="zf-CCHC"/>
    <property type="match status" value="1"/>
</dbReference>
<comment type="caution">
    <text evidence="4">The sequence shown here is derived from an EMBL/GenBank/DDBJ whole genome shotgun (WGS) entry which is preliminary data.</text>
</comment>
<dbReference type="EMBL" id="QKYT01000193">
    <property type="protein sequence ID" value="RIA90079.1"/>
    <property type="molecule type" value="Genomic_DNA"/>
</dbReference>
<gene>
    <name evidence="4" type="ORF">C1645_738134</name>
</gene>
<dbReference type="InterPro" id="IPR035901">
    <property type="entry name" value="GIY-YIG_endonuc_sf"/>
</dbReference>
<evidence type="ECO:0000313" key="5">
    <source>
        <dbReference type="Proteomes" id="UP000265703"/>
    </source>
</evidence>
<feature type="domain" description="CCHC-type" evidence="2">
    <location>
        <begin position="170"/>
        <end position="183"/>
    </location>
</feature>
<evidence type="ECO:0000259" key="2">
    <source>
        <dbReference type="PROSITE" id="PS50158"/>
    </source>
</evidence>
<dbReference type="Proteomes" id="UP000265703">
    <property type="component" value="Unassembled WGS sequence"/>
</dbReference>
<evidence type="ECO:0000256" key="1">
    <source>
        <dbReference type="PROSITE-ProRule" id="PRU00047"/>
    </source>
</evidence>
<dbReference type="GO" id="GO:0008270">
    <property type="term" value="F:zinc ion binding"/>
    <property type="evidence" value="ECO:0007669"/>
    <property type="project" value="UniProtKB-KW"/>
</dbReference>
<evidence type="ECO:0008006" key="6">
    <source>
        <dbReference type="Google" id="ProtNLM"/>
    </source>
</evidence>
<keyword evidence="1" id="KW-0479">Metal-binding</keyword>
<dbReference type="PROSITE" id="PS50158">
    <property type="entry name" value="ZF_CCHC"/>
    <property type="match status" value="2"/>
</dbReference>
<dbReference type="SMART" id="SM00343">
    <property type="entry name" value="ZnF_C2HC"/>
    <property type="match status" value="3"/>
</dbReference>
<protein>
    <recommendedName>
        <fullName evidence="6">GIY-YIG domain-containing protein</fullName>
    </recommendedName>
</protein>
<name>A0A397SYI0_9GLOM</name>
<keyword evidence="1" id="KW-0862">Zinc</keyword>
<accession>A0A397SYI0</accession>
<dbReference type="Gene3D" id="3.40.1440.10">
    <property type="entry name" value="GIY-YIG endonuclease"/>
    <property type="match status" value="1"/>
</dbReference>
<dbReference type="AlphaFoldDB" id="A0A397SYI0"/>
<dbReference type="GO" id="GO:0003676">
    <property type="term" value="F:nucleic acid binding"/>
    <property type="evidence" value="ECO:0007669"/>
    <property type="project" value="InterPro"/>
</dbReference>
<dbReference type="InterPro" id="IPR001878">
    <property type="entry name" value="Znf_CCHC"/>
</dbReference>
<evidence type="ECO:0000259" key="3">
    <source>
        <dbReference type="PROSITE" id="PS50164"/>
    </source>
</evidence>
<dbReference type="Gene3D" id="4.10.60.10">
    <property type="entry name" value="Zinc finger, CCHC-type"/>
    <property type="match status" value="1"/>
</dbReference>
<organism evidence="4 5">
    <name type="scientific">Glomus cerebriforme</name>
    <dbReference type="NCBI Taxonomy" id="658196"/>
    <lineage>
        <taxon>Eukaryota</taxon>
        <taxon>Fungi</taxon>
        <taxon>Fungi incertae sedis</taxon>
        <taxon>Mucoromycota</taxon>
        <taxon>Glomeromycotina</taxon>
        <taxon>Glomeromycetes</taxon>
        <taxon>Glomerales</taxon>
        <taxon>Glomeraceae</taxon>
        <taxon>Glomus</taxon>
    </lineage>
</organism>
<dbReference type="Pfam" id="PF01541">
    <property type="entry name" value="GIY-YIG"/>
    <property type="match status" value="1"/>
</dbReference>
<sequence>MFIVYVLECYDDIYDNYKYYVGQTKDLDVRFEQHKNGGARCSNWTREYPPIRVIWEKRTNNRGLELAITLKCMEKYGIDNVRGSIYSQMDLSNDDLNRIYNKLDYKCPCCGRYGHSAYNCRCDICGERDHLTSQCDNCSKCGGRHTGNYSNCNNCYKCQRPGHHYSNCDRCYKCGRRGHFARNHRYMK</sequence>
<reference evidence="4 5" key="1">
    <citation type="submission" date="2018-06" db="EMBL/GenBank/DDBJ databases">
        <title>Comparative genomics reveals the genomic features of Rhizophagus irregularis, R. cerebriforme, R. diaphanum and Gigaspora rosea, and their symbiotic lifestyle signature.</title>
        <authorList>
            <person name="Morin E."/>
            <person name="San Clemente H."/>
            <person name="Chen E.C.H."/>
            <person name="De La Providencia I."/>
            <person name="Hainaut M."/>
            <person name="Kuo A."/>
            <person name="Kohler A."/>
            <person name="Murat C."/>
            <person name="Tang N."/>
            <person name="Roy S."/>
            <person name="Loubradou J."/>
            <person name="Henrissat B."/>
            <person name="Grigoriev I.V."/>
            <person name="Corradi N."/>
            <person name="Roux C."/>
            <person name="Martin F.M."/>
        </authorList>
    </citation>
    <scope>NUCLEOTIDE SEQUENCE [LARGE SCALE GENOMIC DNA]</scope>
    <source>
        <strain evidence="4 5">DAOM 227022</strain>
    </source>
</reference>
<dbReference type="InterPro" id="IPR000305">
    <property type="entry name" value="GIY-YIG_endonuc"/>
</dbReference>
<feature type="domain" description="CCHC-type" evidence="2">
    <location>
        <begin position="155"/>
        <end position="168"/>
    </location>
</feature>
<dbReference type="PROSITE" id="PS50164">
    <property type="entry name" value="GIY_YIG"/>
    <property type="match status" value="1"/>
</dbReference>
<proteinExistence type="predicted"/>
<evidence type="ECO:0000313" key="4">
    <source>
        <dbReference type="EMBL" id="RIA90079.1"/>
    </source>
</evidence>